<evidence type="ECO:0000256" key="5">
    <source>
        <dbReference type="ARBA" id="ARBA00023284"/>
    </source>
</evidence>
<feature type="domain" description="Thioredoxin" evidence="6">
    <location>
        <begin position="72"/>
        <end position="188"/>
    </location>
</feature>
<dbReference type="PANTHER" id="PTHR45663:SF11">
    <property type="entry name" value="GEO12009P1"/>
    <property type="match status" value="1"/>
</dbReference>
<comment type="caution">
    <text evidence="7">The sequence shown here is derived from an EMBL/GenBank/DDBJ whole genome shotgun (WGS) entry which is preliminary data.</text>
</comment>
<evidence type="ECO:0000256" key="2">
    <source>
        <dbReference type="ARBA" id="ARBA00022946"/>
    </source>
</evidence>
<evidence type="ECO:0000259" key="6">
    <source>
        <dbReference type="PROSITE" id="PS51352"/>
    </source>
</evidence>
<name>A0A8T2R2K5_CERRI</name>
<dbReference type="AlphaFoldDB" id="A0A8T2R2K5"/>
<evidence type="ECO:0000256" key="3">
    <source>
        <dbReference type="ARBA" id="ARBA00022982"/>
    </source>
</evidence>
<dbReference type="OrthoDB" id="2121326at2759"/>
<dbReference type="EMBL" id="CM035435">
    <property type="protein sequence ID" value="KAH7290200.1"/>
    <property type="molecule type" value="Genomic_DNA"/>
</dbReference>
<evidence type="ECO:0000313" key="7">
    <source>
        <dbReference type="EMBL" id="KAH7290200.1"/>
    </source>
</evidence>
<protein>
    <recommendedName>
        <fullName evidence="6">Thioredoxin domain-containing protein</fullName>
    </recommendedName>
</protein>
<keyword evidence="4" id="KW-1015">Disulfide bond</keyword>
<keyword evidence="5" id="KW-0676">Redox-active center</keyword>
<dbReference type="GO" id="GO:0015035">
    <property type="term" value="F:protein-disulfide reductase activity"/>
    <property type="evidence" value="ECO:0007669"/>
    <property type="project" value="InterPro"/>
</dbReference>
<dbReference type="SUPFAM" id="SSF52833">
    <property type="entry name" value="Thioredoxin-like"/>
    <property type="match status" value="1"/>
</dbReference>
<keyword evidence="2" id="KW-0809">Transit peptide</keyword>
<dbReference type="NCBIfam" id="TIGR01068">
    <property type="entry name" value="thioredoxin"/>
    <property type="match status" value="1"/>
</dbReference>
<dbReference type="GO" id="GO:0005737">
    <property type="term" value="C:cytoplasm"/>
    <property type="evidence" value="ECO:0007669"/>
    <property type="project" value="TreeGrafter"/>
</dbReference>
<dbReference type="Proteomes" id="UP000825935">
    <property type="component" value="Chromosome 30"/>
</dbReference>
<dbReference type="InterPro" id="IPR017937">
    <property type="entry name" value="Thioredoxin_CS"/>
</dbReference>
<accession>A0A8T2R2K5</accession>
<dbReference type="InterPro" id="IPR013766">
    <property type="entry name" value="Thioredoxin_domain"/>
</dbReference>
<evidence type="ECO:0000256" key="4">
    <source>
        <dbReference type="ARBA" id="ARBA00023157"/>
    </source>
</evidence>
<dbReference type="InterPro" id="IPR005746">
    <property type="entry name" value="Thioredoxin"/>
</dbReference>
<proteinExistence type="predicted"/>
<dbReference type="Pfam" id="PF00085">
    <property type="entry name" value="Thioredoxin"/>
    <property type="match status" value="1"/>
</dbReference>
<keyword evidence="3" id="KW-0249">Electron transport</keyword>
<keyword evidence="1" id="KW-0813">Transport</keyword>
<dbReference type="PROSITE" id="PS51352">
    <property type="entry name" value="THIOREDOXIN_2"/>
    <property type="match status" value="1"/>
</dbReference>
<dbReference type="OMA" id="PTIMIFS"/>
<evidence type="ECO:0000256" key="1">
    <source>
        <dbReference type="ARBA" id="ARBA00022448"/>
    </source>
</evidence>
<dbReference type="PANTHER" id="PTHR45663">
    <property type="entry name" value="GEO12009P1"/>
    <property type="match status" value="1"/>
</dbReference>
<dbReference type="PROSITE" id="PS00194">
    <property type="entry name" value="THIOREDOXIN_1"/>
    <property type="match status" value="1"/>
</dbReference>
<keyword evidence="8" id="KW-1185">Reference proteome</keyword>
<reference evidence="7" key="1">
    <citation type="submission" date="2021-08" db="EMBL/GenBank/DDBJ databases">
        <title>WGS assembly of Ceratopteris richardii.</title>
        <authorList>
            <person name="Marchant D.B."/>
            <person name="Chen G."/>
            <person name="Jenkins J."/>
            <person name="Shu S."/>
            <person name="Leebens-Mack J."/>
            <person name="Grimwood J."/>
            <person name="Schmutz J."/>
            <person name="Soltis P."/>
            <person name="Soltis D."/>
            <person name="Chen Z.-H."/>
        </authorList>
    </citation>
    <scope>NUCLEOTIDE SEQUENCE</scope>
    <source>
        <strain evidence="7">Whitten #5841</strain>
        <tissue evidence="7">Leaf</tissue>
    </source>
</reference>
<dbReference type="CDD" id="cd02947">
    <property type="entry name" value="TRX_family"/>
    <property type="match status" value="1"/>
</dbReference>
<dbReference type="InterPro" id="IPR036249">
    <property type="entry name" value="Thioredoxin-like_sf"/>
</dbReference>
<organism evidence="7 8">
    <name type="scientific">Ceratopteris richardii</name>
    <name type="common">Triangle waterfern</name>
    <dbReference type="NCBI Taxonomy" id="49495"/>
    <lineage>
        <taxon>Eukaryota</taxon>
        <taxon>Viridiplantae</taxon>
        <taxon>Streptophyta</taxon>
        <taxon>Embryophyta</taxon>
        <taxon>Tracheophyta</taxon>
        <taxon>Polypodiopsida</taxon>
        <taxon>Polypodiidae</taxon>
        <taxon>Polypodiales</taxon>
        <taxon>Pteridineae</taxon>
        <taxon>Pteridaceae</taxon>
        <taxon>Parkerioideae</taxon>
        <taxon>Ceratopteris</taxon>
    </lineage>
</organism>
<evidence type="ECO:0000313" key="8">
    <source>
        <dbReference type="Proteomes" id="UP000825935"/>
    </source>
</evidence>
<dbReference type="FunFam" id="3.40.30.10:FF:000001">
    <property type="entry name" value="Thioredoxin"/>
    <property type="match status" value="1"/>
</dbReference>
<gene>
    <name evidence="7" type="ORF">KP509_30G036000</name>
</gene>
<sequence length="189" mass="20368">MAVSMDSAVLSHGSSNCPTAALGASTSSTLPRPCSRHVLPTCSGLRQVVPASRSLSYTSSALEPQRRSVKGIVCQQKQETLTLAGEVNDKTWSKLVIESDKPVLVDFWAPWCGPCRMIAPIVDEIAEMYKGRVLCLKLNTDESPLTATEYGIRSIPTVMIFKGGVKKDTIIGAVPKAALVTAIEKHLER</sequence>
<dbReference type="PRINTS" id="PR00421">
    <property type="entry name" value="THIOREDOXIN"/>
</dbReference>
<dbReference type="Gene3D" id="3.40.30.10">
    <property type="entry name" value="Glutaredoxin"/>
    <property type="match status" value="1"/>
</dbReference>